<feature type="transmembrane region" description="Helical" evidence="2">
    <location>
        <begin position="235"/>
        <end position="254"/>
    </location>
</feature>
<evidence type="ECO:0000313" key="3">
    <source>
        <dbReference type="EMBL" id="CAK5265478.1"/>
    </source>
</evidence>
<evidence type="ECO:0000313" key="4">
    <source>
        <dbReference type="Proteomes" id="UP001295794"/>
    </source>
</evidence>
<protein>
    <submittedName>
        <fullName evidence="3">Uncharacterized protein</fullName>
    </submittedName>
</protein>
<keyword evidence="4" id="KW-1185">Reference proteome</keyword>
<feature type="transmembrane region" description="Helical" evidence="2">
    <location>
        <begin position="166"/>
        <end position="189"/>
    </location>
</feature>
<keyword evidence="2" id="KW-0812">Transmembrane</keyword>
<dbReference type="AlphaFoldDB" id="A0AAD2Q1F2"/>
<dbReference type="EMBL" id="CAVNYO010000091">
    <property type="protein sequence ID" value="CAK5265478.1"/>
    <property type="molecule type" value="Genomic_DNA"/>
</dbReference>
<evidence type="ECO:0000256" key="2">
    <source>
        <dbReference type="SAM" id="Phobius"/>
    </source>
</evidence>
<organism evidence="3 4">
    <name type="scientific">Mycena citricolor</name>
    <dbReference type="NCBI Taxonomy" id="2018698"/>
    <lineage>
        <taxon>Eukaryota</taxon>
        <taxon>Fungi</taxon>
        <taxon>Dikarya</taxon>
        <taxon>Basidiomycota</taxon>
        <taxon>Agaricomycotina</taxon>
        <taxon>Agaricomycetes</taxon>
        <taxon>Agaricomycetidae</taxon>
        <taxon>Agaricales</taxon>
        <taxon>Marasmiineae</taxon>
        <taxon>Mycenaceae</taxon>
        <taxon>Mycena</taxon>
    </lineage>
</organism>
<sequence>LLHARYHTMTVNRAAIFRIISFSLAGGDMLQTIPATLRLYYKQWVNRSLSVACAAYAIARYMTFISLITNGIGFFSTTFTLASCRPFFLVPNLTAMFAGMAVQVLVFLRTYAISGRATIVFYGLGSVLLLGFPIQLFGIVYHRQPEITGGECKAKVFSKNEPDWNIVYYSAHMAYDLLACAVGTFYLVASSRLGGSFNMSAFLRRVLRNGLLYTLAVFLANLWVVLEWGKVLKTGVGATLPLAVVLIAAQHLILSTQRGTTNNTSSNEMSGSGRRGAAFATRPRRPLSTGNRTGGADIELQATKIFVVTESYDDRELGMQVNGDQKAGLHAGTVEHRL</sequence>
<dbReference type="Proteomes" id="UP001295794">
    <property type="component" value="Unassembled WGS sequence"/>
</dbReference>
<feature type="transmembrane region" description="Helical" evidence="2">
    <location>
        <begin position="87"/>
        <end position="108"/>
    </location>
</feature>
<name>A0AAD2Q1F2_9AGAR</name>
<keyword evidence="2" id="KW-0472">Membrane</keyword>
<reference evidence="3" key="1">
    <citation type="submission" date="2023-11" db="EMBL/GenBank/DDBJ databases">
        <authorList>
            <person name="De Vega J J."/>
            <person name="De Vega J J."/>
        </authorList>
    </citation>
    <scope>NUCLEOTIDE SEQUENCE</scope>
</reference>
<feature type="transmembrane region" description="Helical" evidence="2">
    <location>
        <begin position="15"/>
        <end position="37"/>
    </location>
</feature>
<proteinExistence type="predicted"/>
<keyword evidence="2" id="KW-1133">Transmembrane helix</keyword>
<feature type="transmembrane region" description="Helical" evidence="2">
    <location>
        <begin position="120"/>
        <end position="141"/>
    </location>
</feature>
<gene>
    <name evidence="3" type="ORF">MYCIT1_LOCUS6491</name>
</gene>
<accession>A0AAD2Q1F2</accession>
<feature type="transmembrane region" description="Helical" evidence="2">
    <location>
        <begin position="49"/>
        <end position="75"/>
    </location>
</feature>
<feature type="compositionally biased region" description="Polar residues" evidence="1">
    <location>
        <begin position="259"/>
        <end position="270"/>
    </location>
</feature>
<comment type="caution">
    <text evidence="3">The sequence shown here is derived from an EMBL/GenBank/DDBJ whole genome shotgun (WGS) entry which is preliminary data.</text>
</comment>
<feature type="non-terminal residue" evidence="3">
    <location>
        <position position="1"/>
    </location>
</feature>
<feature type="transmembrane region" description="Helical" evidence="2">
    <location>
        <begin position="210"/>
        <end position="229"/>
    </location>
</feature>
<evidence type="ECO:0000256" key="1">
    <source>
        <dbReference type="SAM" id="MobiDB-lite"/>
    </source>
</evidence>
<feature type="region of interest" description="Disordered" evidence="1">
    <location>
        <begin position="259"/>
        <end position="294"/>
    </location>
</feature>